<feature type="compositionally biased region" description="Low complexity" evidence="1">
    <location>
        <begin position="94"/>
        <end position="118"/>
    </location>
</feature>
<evidence type="ECO:0000256" key="1">
    <source>
        <dbReference type="SAM" id="MobiDB-lite"/>
    </source>
</evidence>
<feature type="region of interest" description="Disordered" evidence="1">
    <location>
        <begin position="134"/>
        <end position="159"/>
    </location>
</feature>
<dbReference type="AlphaFoldDB" id="A0A843TFT0"/>
<keyword evidence="3" id="KW-1185">Reference proteome</keyword>
<dbReference type="EMBL" id="NMUH01000002">
    <property type="protein sequence ID" value="MQL67860.1"/>
    <property type="molecule type" value="Genomic_DNA"/>
</dbReference>
<evidence type="ECO:0000313" key="2">
    <source>
        <dbReference type="EMBL" id="MQL67860.1"/>
    </source>
</evidence>
<feature type="region of interest" description="Disordered" evidence="1">
    <location>
        <begin position="93"/>
        <end position="118"/>
    </location>
</feature>
<dbReference type="Proteomes" id="UP000652761">
    <property type="component" value="Unassembled WGS sequence"/>
</dbReference>
<name>A0A843TFT0_COLES</name>
<evidence type="ECO:0000313" key="3">
    <source>
        <dbReference type="Proteomes" id="UP000652761"/>
    </source>
</evidence>
<reference evidence="2" key="1">
    <citation type="submission" date="2017-07" db="EMBL/GenBank/DDBJ databases">
        <title>Taro Niue Genome Assembly and Annotation.</title>
        <authorList>
            <person name="Atibalentja N."/>
            <person name="Keating K."/>
            <person name="Fields C.J."/>
        </authorList>
    </citation>
    <scope>NUCLEOTIDE SEQUENCE</scope>
    <source>
        <strain evidence="2">Niue_2</strain>
        <tissue evidence="2">Leaf</tissue>
    </source>
</reference>
<comment type="caution">
    <text evidence="2">The sequence shown here is derived from an EMBL/GenBank/DDBJ whole genome shotgun (WGS) entry which is preliminary data.</text>
</comment>
<sequence>MVAEILLQPWLREVGVLERRPVRTSRDMMSRRSNRPRHREALYFPHRRLWTTEYSCKVWCKPCRCRLIPRQHYRPSWRPSDHKINKCPRLQQGAQRGVPAPALAAAAPATGRPGRPRAPARVFALAREDAEQAEHVTEGVVGDVASLEEAVETDSERGD</sequence>
<gene>
    <name evidence="2" type="ORF">Taro_000088</name>
</gene>
<protein>
    <submittedName>
        <fullName evidence="2">Uncharacterized protein</fullName>
    </submittedName>
</protein>
<accession>A0A843TFT0</accession>
<proteinExistence type="predicted"/>
<organism evidence="2 3">
    <name type="scientific">Colocasia esculenta</name>
    <name type="common">Wild taro</name>
    <name type="synonym">Arum esculentum</name>
    <dbReference type="NCBI Taxonomy" id="4460"/>
    <lineage>
        <taxon>Eukaryota</taxon>
        <taxon>Viridiplantae</taxon>
        <taxon>Streptophyta</taxon>
        <taxon>Embryophyta</taxon>
        <taxon>Tracheophyta</taxon>
        <taxon>Spermatophyta</taxon>
        <taxon>Magnoliopsida</taxon>
        <taxon>Liliopsida</taxon>
        <taxon>Araceae</taxon>
        <taxon>Aroideae</taxon>
        <taxon>Colocasieae</taxon>
        <taxon>Colocasia</taxon>
    </lineage>
</organism>